<gene>
    <name evidence="2" type="ORF">ACFO6V_08675</name>
</gene>
<dbReference type="EMBL" id="JBHSFI010000003">
    <property type="protein sequence ID" value="MFC4628307.1"/>
    <property type="molecule type" value="Genomic_DNA"/>
</dbReference>
<comment type="caution">
    <text evidence="2">The sequence shown here is derived from an EMBL/GenBank/DDBJ whole genome shotgun (WGS) entry which is preliminary data.</text>
</comment>
<keyword evidence="1" id="KW-0472">Membrane</keyword>
<keyword evidence="1" id="KW-1133">Transmembrane helix</keyword>
<accession>A0ABV9HDE1</accession>
<protein>
    <submittedName>
        <fullName evidence="2">Uncharacterized protein</fullName>
    </submittedName>
</protein>
<feature type="transmembrane region" description="Helical" evidence="1">
    <location>
        <begin position="353"/>
        <end position="373"/>
    </location>
</feature>
<evidence type="ECO:0000313" key="3">
    <source>
        <dbReference type="Proteomes" id="UP001596011"/>
    </source>
</evidence>
<keyword evidence="1" id="KW-0812">Transmembrane</keyword>
<keyword evidence="3" id="KW-1185">Reference proteome</keyword>
<evidence type="ECO:0000313" key="2">
    <source>
        <dbReference type="EMBL" id="MFC4628307.1"/>
    </source>
</evidence>
<organism evidence="2 3">
    <name type="scientific">Promicromonospora alba</name>
    <dbReference type="NCBI Taxonomy" id="1616110"/>
    <lineage>
        <taxon>Bacteria</taxon>
        <taxon>Bacillati</taxon>
        <taxon>Actinomycetota</taxon>
        <taxon>Actinomycetes</taxon>
        <taxon>Micrococcales</taxon>
        <taxon>Promicromonosporaceae</taxon>
        <taxon>Promicromonospora</taxon>
    </lineage>
</organism>
<name>A0ABV9HDE1_9MICO</name>
<proteinExistence type="predicted"/>
<reference evidence="3" key="1">
    <citation type="journal article" date="2019" name="Int. J. Syst. Evol. Microbiol.">
        <title>The Global Catalogue of Microorganisms (GCM) 10K type strain sequencing project: providing services to taxonomists for standard genome sequencing and annotation.</title>
        <authorList>
            <consortium name="The Broad Institute Genomics Platform"/>
            <consortium name="The Broad Institute Genome Sequencing Center for Infectious Disease"/>
            <person name="Wu L."/>
            <person name="Ma J."/>
        </authorList>
    </citation>
    <scope>NUCLEOTIDE SEQUENCE [LARGE SCALE GENOMIC DNA]</scope>
    <source>
        <strain evidence="3">CCUG 42722</strain>
    </source>
</reference>
<dbReference type="Proteomes" id="UP001596011">
    <property type="component" value="Unassembled WGS sequence"/>
</dbReference>
<evidence type="ECO:0000256" key="1">
    <source>
        <dbReference type="SAM" id="Phobius"/>
    </source>
</evidence>
<sequence length="415" mass="45049">MSTTSDVARDIDRVLRPLEGHGLYRNNAFRVTGLATDVSNRQVRRHREETQNPYYVTPLPDGDVPLPPSDDPDALRAAFEVLRDPLARLVHELFWIRPDQPSWHEHAVFAHCRALEATTPDGRVAHDDAWGDWRAGLRLLAQAFAAEETWEWVRRRAAEIDDPRLSVAVLRALRDRVPEHVIGVSVGLAVQATGFGQELAEPQMKVLRGAGFEPSLVRDVARAAVEPVTARIRSACESAWEAAPSAGLSAASALLDETTPALATCAAVLGNDDEVVGACRDEVARSVNNCVLGFVNFYVETAPAALSTETVLDLLRDARALASSQSVTTLLDNNIADIEGYQARRAVVSGPDLGCAPLLFFFLIGGVASWLLVHNVFGLGPVWSVVLSIFGGFMAVGLVAQVVEFFQGVFGSRTR</sequence>
<feature type="transmembrane region" description="Helical" evidence="1">
    <location>
        <begin position="385"/>
        <end position="406"/>
    </location>
</feature>
<dbReference type="RefSeq" id="WP_377134272.1">
    <property type="nucleotide sequence ID" value="NZ_JBHSFI010000003.1"/>
</dbReference>